<keyword evidence="3" id="KW-1185">Reference proteome</keyword>
<feature type="compositionally biased region" description="Basic residues" evidence="1">
    <location>
        <begin position="80"/>
        <end position="99"/>
    </location>
</feature>
<dbReference type="Proteomes" id="UP000299102">
    <property type="component" value="Unassembled WGS sequence"/>
</dbReference>
<gene>
    <name evidence="2" type="ORF">EVAR_40533_1</name>
</gene>
<feature type="compositionally biased region" description="Basic and acidic residues" evidence="1">
    <location>
        <begin position="121"/>
        <end position="133"/>
    </location>
</feature>
<reference evidence="2 3" key="1">
    <citation type="journal article" date="2019" name="Commun. Biol.">
        <title>The bagworm genome reveals a unique fibroin gene that provides high tensile strength.</title>
        <authorList>
            <person name="Kono N."/>
            <person name="Nakamura H."/>
            <person name="Ohtoshi R."/>
            <person name="Tomita M."/>
            <person name="Numata K."/>
            <person name="Arakawa K."/>
        </authorList>
    </citation>
    <scope>NUCLEOTIDE SEQUENCE [LARGE SCALE GENOMIC DNA]</scope>
</reference>
<evidence type="ECO:0000313" key="3">
    <source>
        <dbReference type="Proteomes" id="UP000299102"/>
    </source>
</evidence>
<feature type="compositionally biased region" description="Low complexity" evidence="1">
    <location>
        <begin position="137"/>
        <end position="154"/>
    </location>
</feature>
<evidence type="ECO:0000313" key="2">
    <source>
        <dbReference type="EMBL" id="GBP66941.1"/>
    </source>
</evidence>
<protein>
    <submittedName>
        <fullName evidence="2">Uncharacterized protein</fullName>
    </submittedName>
</protein>
<organism evidence="2 3">
    <name type="scientific">Eumeta variegata</name>
    <name type="common">Bagworm moth</name>
    <name type="synonym">Eumeta japonica</name>
    <dbReference type="NCBI Taxonomy" id="151549"/>
    <lineage>
        <taxon>Eukaryota</taxon>
        <taxon>Metazoa</taxon>
        <taxon>Ecdysozoa</taxon>
        <taxon>Arthropoda</taxon>
        <taxon>Hexapoda</taxon>
        <taxon>Insecta</taxon>
        <taxon>Pterygota</taxon>
        <taxon>Neoptera</taxon>
        <taxon>Endopterygota</taxon>
        <taxon>Lepidoptera</taxon>
        <taxon>Glossata</taxon>
        <taxon>Ditrysia</taxon>
        <taxon>Tineoidea</taxon>
        <taxon>Psychidae</taxon>
        <taxon>Oiketicinae</taxon>
        <taxon>Eumeta</taxon>
    </lineage>
</organism>
<name>A0A4C1XSS0_EUMVA</name>
<accession>A0A4C1XSS0</accession>
<sequence>MHAKRLQFYDSASTADGYVQRIHSGHVPPHARRVNAPRPARLTALRIANSYLNWMLSLKFHFVYTARDSGRAAPALKIFNHARGRARRRPRPRERRKAPERRETRRLTKQKISFIRNIKGKATERRLERKTARGTDPGAPAPGQRGRAASGSRG</sequence>
<feature type="region of interest" description="Disordered" evidence="1">
    <location>
        <begin position="79"/>
        <end position="154"/>
    </location>
</feature>
<evidence type="ECO:0000256" key="1">
    <source>
        <dbReference type="SAM" id="MobiDB-lite"/>
    </source>
</evidence>
<dbReference type="EMBL" id="BGZK01000972">
    <property type="protein sequence ID" value="GBP66941.1"/>
    <property type="molecule type" value="Genomic_DNA"/>
</dbReference>
<proteinExistence type="predicted"/>
<dbReference type="AlphaFoldDB" id="A0A4C1XSS0"/>
<comment type="caution">
    <text evidence="2">The sequence shown here is derived from an EMBL/GenBank/DDBJ whole genome shotgun (WGS) entry which is preliminary data.</text>
</comment>